<evidence type="ECO:0000313" key="5">
    <source>
        <dbReference type="EMBL" id="WLQ31981.1"/>
    </source>
</evidence>
<keyword evidence="2" id="KW-0210">Decarboxylase</keyword>
<keyword evidence="6" id="KW-1185">Reference proteome</keyword>
<dbReference type="InterPro" id="IPR022644">
    <property type="entry name" value="De-COase2_N"/>
</dbReference>
<protein>
    <submittedName>
        <fullName evidence="5">Alanine racemase</fullName>
        <ecNumber evidence="5">5.1.1.1</ecNumber>
    </submittedName>
</protein>
<keyword evidence="3" id="KW-0663">Pyridoxal phosphate</keyword>
<dbReference type="PROSITE" id="PS00878">
    <property type="entry name" value="ODR_DC_2_1"/>
    <property type="match status" value="1"/>
</dbReference>
<dbReference type="Pfam" id="PF02784">
    <property type="entry name" value="Orn_Arg_deC_N"/>
    <property type="match status" value="1"/>
</dbReference>
<dbReference type="PRINTS" id="PR01179">
    <property type="entry name" value="ODADCRBXLASE"/>
</dbReference>
<dbReference type="PANTHER" id="PTHR43727:SF2">
    <property type="entry name" value="GROUP IV DECARBOXYLASE"/>
    <property type="match status" value="1"/>
</dbReference>
<sequence>MTAPKHAEPDWTGLSASLDRATDGCLMIEGERADRLAGRLGTPALVVLPARVRANVREITDAFARRLPRVRTYFALKSCYLEPVVSAVLEAGAGLEVMSPLELDIAQAMGVREADLLVNGFGHTQAFAKRAVDQEPALFTLDSFEDIETVSRAARASGTAVSVGLRVSLPATGPGMLDDDTKLGFTWQDGQFTRALARVEADPALRVTGLLAHQLSHCVSPAVFGAHLRNVADCLARTRRDTGIRFPVLDIGGGFESRLLLAARGVTADDFAVEAAAALAALPYPVTVYLEPGRYVAADAAVGLTRVVARKARTGADWLITDLGTNSLIPVPGARFPVIPVHGADGDRTPARIADRTCAPAVIDAHAALPAGADTLAVLNAGAYTVALSHIWGPELPRVVSLDHGADRTLTDADSYRRAFTHLYGYSALRPKTPAAPLS</sequence>
<dbReference type="SUPFAM" id="SSF50621">
    <property type="entry name" value="Alanine racemase C-terminal domain-like"/>
    <property type="match status" value="1"/>
</dbReference>
<accession>A0ABY9HEF9</accession>
<evidence type="ECO:0000256" key="1">
    <source>
        <dbReference type="ARBA" id="ARBA00001933"/>
    </source>
</evidence>
<dbReference type="InterPro" id="IPR009006">
    <property type="entry name" value="Ala_racemase/Decarboxylase_C"/>
</dbReference>
<dbReference type="EC" id="5.1.1.1" evidence="5"/>
<dbReference type="InterPro" id="IPR029066">
    <property type="entry name" value="PLP-binding_barrel"/>
</dbReference>
<reference evidence="5 6" key="1">
    <citation type="submission" date="2023-03" db="EMBL/GenBank/DDBJ databases">
        <title>Isolation and description of six Streptomyces strains from soil environments, able to metabolize different microbial glucans.</title>
        <authorList>
            <person name="Widen T."/>
            <person name="Larsbrink J."/>
        </authorList>
    </citation>
    <scope>NUCLEOTIDE SEQUENCE [LARGE SCALE GENOMIC DNA]</scope>
    <source>
        <strain evidence="5 6">Mut1</strain>
    </source>
</reference>
<dbReference type="Proteomes" id="UP001239522">
    <property type="component" value="Chromosome"/>
</dbReference>
<proteinExistence type="predicted"/>
<evidence type="ECO:0000259" key="4">
    <source>
        <dbReference type="Pfam" id="PF02784"/>
    </source>
</evidence>
<gene>
    <name evidence="5" type="ORF">P8A18_00350</name>
</gene>
<dbReference type="RefSeq" id="WP_306050590.1">
    <property type="nucleotide sequence ID" value="NZ_CP120997.1"/>
</dbReference>
<dbReference type="PANTHER" id="PTHR43727">
    <property type="entry name" value="DIAMINOPIMELATE DECARBOXYLASE"/>
    <property type="match status" value="1"/>
</dbReference>
<dbReference type="Gene3D" id="2.40.37.10">
    <property type="entry name" value="Lyase, Ornithine Decarboxylase, Chain A, domain 1"/>
    <property type="match status" value="1"/>
</dbReference>
<feature type="domain" description="Orn/DAP/Arg decarboxylase 2 N-terminal" evidence="4">
    <location>
        <begin position="54"/>
        <end position="298"/>
    </location>
</feature>
<comment type="cofactor">
    <cofactor evidence="1">
        <name>pyridoxal 5'-phosphate</name>
        <dbReference type="ChEBI" id="CHEBI:597326"/>
    </cofactor>
</comment>
<evidence type="ECO:0000256" key="2">
    <source>
        <dbReference type="ARBA" id="ARBA00022793"/>
    </source>
</evidence>
<keyword evidence="2" id="KW-0456">Lyase</keyword>
<dbReference type="InterPro" id="IPR000183">
    <property type="entry name" value="Orn/DAP/Arg_de-COase"/>
</dbReference>
<evidence type="ECO:0000256" key="3">
    <source>
        <dbReference type="ARBA" id="ARBA00022898"/>
    </source>
</evidence>
<dbReference type="EMBL" id="CP120997">
    <property type="protein sequence ID" value="WLQ31981.1"/>
    <property type="molecule type" value="Genomic_DNA"/>
</dbReference>
<dbReference type="InterPro" id="IPR022653">
    <property type="entry name" value="De-COase2_pyr-phos_BS"/>
</dbReference>
<evidence type="ECO:0000313" key="6">
    <source>
        <dbReference type="Proteomes" id="UP001239522"/>
    </source>
</evidence>
<organism evidence="5 6">
    <name type="scientific">Streptomyces castrisilvae</name>
    <dbReference type="NCBI Taxonomy" id="3033811"/>
    <lineage>
        <taxon>Bacteria</taxon>
        <taxon>Bacillati</taxon>
        <taxon>Actinomycetota</taxon>
        <taxon>Actinomycetes</taxon>
        <taxon>Kitasatosporales</taxon>
        <taxon>Streptomycetaceae</taxon>
        <taxon>Streptomyces</taxon>
    </lineage>
</organism>
<dbReference type="GO" id="GO:0008784">
    <property type="term" value="F:alanine racemase activity"/>
    <property type="evidence" value="ECO:0007669"/>
    <property type="project" value="UniProtKB-EC"/>
</dbReference>
<dbReference type="Gene3D" id="3.20.20.10">
    <property type="entry name" value="Alanine racemase"/>
    <property type="match status" value="1"/>
</dbReference>
<name>A0ABY9HEF9_9ACTN</name>
<keyword evidence="5" id="KW-0413">Isomerase</keyword>
<dbReference type="SUPFAM" id="SSF51419">
    <property type="entry name" value="PLP-binding barrel"/>
    <property type="match status" value="1"/>
</dbReference>